<evidence type="ECO:0000256" key="1">
    <source>
        <dbReference type="SAM" id="MobiDB-lite"/>
    </source>
</evidence>
<feature type="region of interest" description="Disordered" evidence="1">
    <location>
        <begin position="1"/>
        <end position="72"/>
    </location>
</feature>
<reference evidence="2 3" key="2">
    <citation type="journal article" date="2010" name="Nucleic Acids Res.">
        <title>BeetleBase in 2010: revisions to provide comprehensive genomic information for Tribolium castaneum.</title>
        <authorList>
            <person name="Kim H.S."/>
            <person name="Murphy T."/>
            <person name="Xia J."/>
            <person name="Caragea D."/>
            <person name="Park Y."/>
            <person name="Beeman R.W."/>
            <person name="Lorenzen M.D."/>
            <person name="Butcher S."/>
            <person name="Manak J.R."/>
            <person name="Brown S.J."/>
        </authorList>
    </citation>
    <scope>GENOME REANNOTATION</scope>
    <source>
        <strain evidence="2 3">Georgia GA2</strain>
    </source>
</reference>
<protein>
    <submittedName>
        <fullName evidence="2">Uncharacterized protein</fullName>
    </submittedName>
</protein>
<feature type="compositionally biased region" description="Basic and acidic residues" evidence="1">
    <location>
        <begin position="27"/>
        <end position="42"/>
    </location>
</feature>
<keyword evidence="3" id="KW-1185">Reference proteome</keyword>
<dbReference type="InParanoid" id="D6X214"/>
<accession>D6X214</accession>
<feature type="region of interest" description="Disordered" evidence="1">
    <location>
        <begin position="130"/>
        <end position="165"/>
    </location>
</feature>
<dbReference type="Proteomes" id="UP000007266">
    <property type="component" value="Linkage group 9"/>
</dbReference>
<organism evidence="2 3">
    <name type="scientific">Tribolium castaneum</name>
    <name type="common">Red flour beetle</name>
    <dbReference type="NCBI Taxonomy" id="7070"/>
    <lineage>
        <taxon>Eukaryota</taxon>
        <taxon>Metazoa</taxon>
        <taxon>Ecdysozoa</taxon>
        <taxon>Arthropoda</taxon>
        <taxon>Hexapoda</taxon>
        <taxon>Insecta</taxon>
        <taxon>Pterygota</taxon>
        <taxon>Neoptera</taxon>
        <taxon>Endopterygota</taxon>
        <taxon>Coleoptera</taxon>
        <taxon>Polyphaga</taxon>
        <taxon>Cucujiformia</taxon>
        <taxon>Tenebrionidae</taxon>
        <taxon>Tenebrionidae incertae sedis</taxon>
        <taxon>Tribolium</taxon>
    </lineage>
</organism>
<name>D6X214_TRICA</name>
<gene>
    <name evidence="2" type="primary">GLEAN_12089</name>
    <name evidence="2" type="ORF">TcasGA2_TC012089</name>
</gene>
<evidence type="ECO:0000313" key="2">
    <source>
        <dbReference type="EMBL" id="EFA09936.1"/>
    </source>
</evidence>
<feature type="compositionally biased region" description="Polar residues" evidence="1">
    <location>
        <begin position="1"/>
        <end position="12"/>
    </location>
</feature>
<dbReference type="HOGENOM" id="CLU_1612975_0_0_1"/>
<proteinExistence type="predicted"/>
<evidence type="ECO:0000313" key="3">
    <source>
        <dbReference type="Proteomes" id="UP000007266"/>
    </source>
</evidence>
<reference evidence="2 3" key="1">
    <citation type="journal article" date="2008" name="Nature">
        <title>The genome of the model beetle and pest Tribolium castaneum.</title>
        <authorList>
            <consortium name="Tribolium Genome Sequencing Consortium"/>
            <person name="Richards S."/>
            <person name="Gibbs R.A."/>
            <person name="Weinstock G.M."/>
            <person name="Brown S.J."/>
            <person name="Denell R."/>
            <person name="Beeman R.W."/>
            <person name="Gibbs R."/>
            <person name="Beeman R.W."/>
            <person name="Brown S.J."/>
            <person name="Bucher G."/>
            <person name="Friedrich M."/>
            <person name="Grimmelikhuijzen C.J."/>
            <person name="Klingler M."/>
            <person name="Lorenzen M."/>
            <person name="Richards S."/>
            <person name="Roth S."/>
            <person name="Schroder R."/>
            <person name="Tautz D."/>
            <person name="Zdobnov E.M."/>
            <person name="Muzny D."/>
            <person name="Gibbs R.A."/>
            <person name="Weinstock G.M."/>
            <person name="Attaway T."/>
            <person name="Bell S."/>
            <person name="Buhay C.J."/>
            <person name="Chandrabose M.N."/>
            <person name="Chavez D."/>
            <person name="Clerk-Blankenburg K.P."/>
            <person name="Cree A."/>
            <person name="Dao M."/>
            <person name="Davis C."/>
            <person name="Chacko J."/>
            <person name="Dinh H."/>
            <person name="Dugan-Rocha S."/>
            <person name="Fowler G."/>
            <person name="Garner T.T."/>
            <person name="Garnes J."/>
            <person name="Gnirke A."/>
            <person name="Hawes A."/>
            <person name="Hernandez J."/>
            <person name="Hines S."/>
            <person name="Holder M."/>
            <person name="Hume J."/>
            <person name="Jhangiani S.N."/>
            <person name="Joshi V."/>
            <person name="Khan Z.M."/>
            <person name="Jackson L."/>
            <person name="Kovar C."/>
            <person name="Kowis A."/>
            <person name="Lee S."/>
            <person name="Lewis L.R."/>
            <person name="Margolis J."/>
            <person name="Morgan M."/>
            <person name="Nazareth L.V."/>
            <person name="Nguyen N."/>
            <person name="Okwuonu G."/>
            <person name="Parker D."/>
            <person name="Richards S."/>
            <person name="Ruiz S.J."/>
            <person name="Santibanez J."/>
            <person name="Savard J."/>
            <person name="Scherer S.E."/>
            <person name="Schneider B."/>
            <person name="Sodergren E."/>
            <person name="Tautz D."/>
            <person name="Vattahil S."/>
            <person name="Villasana D."/>
            <person name="White C.S."/>
            <person name="Wright R."/>
            <person name="Park Y."/>
            <person name="Beeman R.W."/>
            <person name="Lord J."/>
            <person name="Oppert B."/>
            <person name="Lorenzen M."/>
            <person name="Brown S."/>
            <person name="Wang L."/>
            <person name="Savard J."/>
            <person name="Tautz D."/>
            <person name="Richards S."/>
            <person name="Weinstock G."/>
            <person name="Gibbs R.A."/>
            <person name="Liu Y."/>
            <person name="Worley K."/>
            <person name="Weinstock G."/>
            <person name="Elsik C.G."/>
            <person name="Reese J.T."/>
            <person name="Elhaik E."/>
            <person name="Landan G."/>
            <person name="Graur D."/>
            <person name="Arensburger P."/>
            <person name="Atkinson P."/>
            <person name="Beeman R.W."/>
            <person name="Beidler J."/>
            <person name="Brown S.J."/>
            <person name="Demuth J.P."/>
            <person name="Drury D.W."/>
            <person name="Du Y.Z."/>
            <person name="Fujiwara H."/>
            <person name="Lorenzen M."/>
            <person name="Maselli V."/>
            <person name="Osanai M."/>
            <person name="Park Y."/>
            <person name="Robertson H.M."/>
            <person name="Tu Z."/>
            <person name="Wang J.J."/>
            <person name="Wang S."/>
            <person name="Richards S."/>
            <person name="Song H."/>
            <person name="Zhang L."/>
            <person name="Sodergren E."/>
            <person name="Werner D."/>
            <person name="Stanke M."/>
            <person name="Morgenstern B."/>
            <person name="Solovyev V."/>
            <person name="Kosarev P."/>
            <person name="Brown G."/>
            <person name="Chen H.C."/>
            <person name="Ermolaeva O."/>
            <person name="Hlavina W."/>
            <person name="Kapustin Y."/>
            <person name="Kiryutin B."/>
            <person name="Kitts P."/>
            <person name="Maglott D."/>
            <person name="Pruitt K."/>
            <person name="Sapojnikov V."/>
            <person name="Souvorov A."/>
            <person name="Mackey A.J."/>
            <person name="Waterhouse R.M."/>
            <person name="Wyder S."/>
            <person name="Zdobnov E.M."/>
            <person name="Zdobnov E.M."/>
            <person name="Wyder S."/>
            <person name="Kriventseva E.V."/>
            <person name="Kadowaki T."/>
            <person name="Bork P."/>
            <person name="Aranda M."/>
            <person name="Bao R."/>
            <person name="Beermann A."/>
            <person name="Berns N."/>
            <person name="Bolognesi R."/>
            <person name="Bonneton F."/>
            <person name="Bopp D."/>
            <person name="Brown S.J."/>
            <person name="Bucher G."/>
            <person name="Butts T."/>
            <person name="Chaumot A."/>
            <person name="Denell R.E."/>
            <person name="Ferrier D.E."/>
            <person name="Friedrich M."/>
            <person name="Gordon C.M."/>
            <person name="Jindra M."/>
            <person name="Klingler M."/>
            <person name="Lan Q."/>
            <person name="Lattorff H.M."/>
            <person name="Laudet V."/>
            <person name="von Levetsow C."/>
            <person name="Liu Z."/>
            <person name="Lutz R."/>
            <person name="Lynch J.A."/>
            <person name="da Fonseca R.N."/>
            <person name="Posnien N."/>
            <person name="Reuter R."/>
            <person name="Roth S."/>
            <person name="Savard J."/>
            <person name="Schinko J.B."/>
            <person name="Schmitt C."/>
            <person name="Schoppmeier M."/>
            <person name="Schroder R."/>
            <person name="Shippy T.D."/>
            <person name="Simonnet F."/>
            <person name="Marques-Souza H."/>
            <person name="Tautz D."/>
            <person name="Tomoyasu Y."/>
            <person name="Trauner J."/>
            <person name="Van der Zee M."/>
            <person name="Vervoort M."/>
            <person name="Wittkopp N."/>
            <person name="Wimmer E.A."/>
            <person name="Yang X."/>
            <person name="Jones A.K."/>
            <person name="Sattelle D.B."/>
            <person name="Ebert P.R."/>
            <person name="Nelson D."/>
            <person name="Scott J.G."/>
            <person name="Beeman R.W."/>
            <person name="Muthukrishnan S."/>
            <person name="Kramer K.J."/>
            <person name="Arakane Y."/>
            <person name="Beeman R.W."/>
            <person name="Zhu Q."/>
            <person name="Hogenkamp D."/>
            <person name="Dixit R."/>
            <person name="Oppert B."/>
            <person name="Jiang H."/>
            <person name="Zou Z."/>
            <person name="Marshall J."/>
            <person name="Elpidina E."/>
            <person name="Vinokurov K."/>
            <person name="Oppert C."/>
            <person name="Zou Z."/>
            <person name="Evans J."/>
            <person name="Lu Z."/>
            <person name="Zhao P."/>
            <person name="Sumathipala N."/>
            <person name="Altincicek B."/>
            <person name="Vilcinskas A."/>
            <person name="Williams M."/>
            <person name="Hultmark D."/>
            <person name="Hetru C."/>
            <person name="Jiang H."/>
            <person name="Grimmelikhuijzen C.J."/>
            <person name="Hauser F."/>
            <person name="Cazzamali G."/>
            <person name="Williamson M."/>
            <person name="Park Y."/>
            <person name="Li B."/>
            <person name="Tanaka Y."/>
            <person name="Predel R."/>
            <person name="Neupert S."/>
            <person name="Schachtner J."/>
            <person name="Verleyen P."/>
            <person name="Raible F."/>
            <person name="Bork P."/>
            <person name="Friedrich M."/>
            <person name="Walden K.K."/>
            <person name="Robertson H.M."/>
            <person name="Angeli S."/>
            <person name="Foret S."/>
            <person name="Bucher G."/>
            <person name="Schuetz S."/>
            <person name="Maleszka R."/>
            <person name="Wimmer E.A."/>
            <person name="Beeman R.W."/>
            <person name="Lorenzen M."/>
            <person name="Tomoyasu Y."/>
            <person name="Miller S.C."/>
            <person name="Grossmann D."/>
            <person name="Bucher G."/>
        </authorList>
    </citation>
    <scope>NUCLEOTIDE SEQUENCE [LARGE SCALE GENOMIC DNA]</scope>
    <source>
        <strain evidence="2 3">Georgia GA2</strain>
    </source>
</reference>
<dbReference type="EMBL" id="KQ971371">
    <property type="protein sequence ID" value="EFA09936.1"/>
    <property type="molecule type" value="Genomic_DNA"/>
</dbReference>
<sequence length="165" mass="18585">MRNLTFSTSLLRQTHHPPRDDDDDDDKKENFRSNRKEHLVDGRRRRRPIEGSGDASRRPIRGRREDEGASIPCQSGWKVKYMEIRNSYDKPVTHTEKVIVLEKSKNNSEQAVAIVIRFGGGSCRCREPEAFRGPPVSRQSGIDPLTGHAASGAPPSKWSPANRLG</sequence>
<dbReference type="AlphaFoldDB" id="D6X214"/>